<evidence type="ECO:0000313" key="2">
    <source>
        <dbReference type="Proteomes" id="UP001430953"/>
    </source>
</evidence>
<keyword evidence="2" id="KW-1185">Reference proteome</keyword>
<name>A0AAW2G446_9HYME</name>
<accession>A0AAW2G446</accession>
<comment type="caution">
    <text evidence="1">The sequence shown here is derived from an EMBL/GenBank/DDBJ whole genome shotgun (WGS) entry which is preliminary data.</text>
</comment>
<evidence type="ECO:0000313" key="1">
    <source>
        <dbReference type="EMBL" id="KAL0121976.1"/>
    </source>
</evidence>
<sequence length="134" mass="15893">MRANKSARETTRIIHERNETFIMREVFARNTSFSPALIKRAQRLTILNCNENIFNKFILFIHRSGRPRTIVLPFARRPRKRGACNSVSHNANRRPLVSGEIYARESRSRPVKYVRRRGRVIKACDPRFWAWKVK</sequence>
<dbReference type="AlphaFoldDB" id="A0AAW2G446"/>
<dbReference type="Proteomes" id="UP001430953">
    <property type="component" value="Unassembled WGS sequence"/>
</dbReference>
<proteinExistence type="predicted"/>
<protein>
    <submittedName>
        <fullName evidence="1">Uncharacterized protein</fullName>
    </submittedName>
</protein>
<dbReference type="EMBL" id="JADYXP020000006">
    <property type="protein sequence ID" value="KAL0121976.1"/>
    <property type="molecule type" value="Genomic_DNA"/>
</dbReference>
<organism evidence="1 2">
    <name type="scientific">Cardiocondyla obscurior</name>
    <dbReference type="NCBI Taxonomy" id="286306"/>
    <lineage>
        <taxon>Eukaryota</taxon>
        <taxon>Metazoa</taxon>
        <taxon>Ecdysozoa</taxon>
        <taxon>Arthropoda</taxon>
        <taxon>Hexapoda</taxon>
        <taxon>Insecta</taxon>
        <taxon>Pterygota</taxon>
        <taxon>Neoptera</taxon>
        <taxon>Endopterygota</taxon>
        <taxon>Hymenoptera</taxon>
        <taxon>Apocrita</taxon>
        <taxon>Aculeata</taxon>
        <taxon>Formicoidea</taxon>
        <taxon>Formicidae</taxon>
        <taxon>Myrmicinae</taxon>
        <taxon>Cardiocondyla</taxon>
    </lineage>
</organism>
<gene>
    <name evidence="1" type="ORF">PUN28_007043</name>
</gene>
<reference evidence="1 2" key="1">
    <citation type="submission" date="2023-03" db="EMBL/GenBank/DDBJ databases">
        <title>High recombination rates correlate with genetic variation in Cardiocondyla obscurior ants.</title>
        <authorList>
            <person name="Errbii M."/>
        </authorList>
    </citation>
    <scope>NUCLEOTIDE SEQUENCE [LARGE SCALE GENOMIC DNA]</scope>
    <source>
        <strain evidence="1">Alpha-2009</strain>
        <tissue evidence="1">Whole body</tissue>
    </source>
</reference>